<name>A0A8S1DPG6_9INSE</name>
<organism evidence="1 2">
    <name type="scientific">Cloeon dipterum</name>
    <dbReference type="NCBI Taxonomy" id="197152"/>
    <lineage>
        <taxon>Eukaryota</taxon>
        <taxon>Metazoa</taxon>
        <taxon>Ecdysozoa</taxon>
        <taxon>Arthropoda</taxon>
        <taxon>Hexapoda</taxon>
        <taxon>Insecta</taxon>
        <taxon>Pterygota</taxon>
        <taxon>Palaeoptera</taxon>
        <taxon>Ephemeroptera</taxon>
        <taxon>Pisciforma</taxon>
        <taxon>Baetidae</taxon>
        <taxon>Cloeon</taxon>
    </lineage>
</organism>
<protein>
    <submittedName>
        <fullName evidence="1">Uncharacterized protein</fullName>
    </submittedName>
</protein>
<reference evidence="1 2" key="1">
    <citation type="submission" date="2020-04" db="EMBL/GenBank/DDBJ databases">
        <authorList>
            <person name="Alioto T."/>
            <person name="Alioto T."/>
            <person name="Gomez Garrido J."/>
        </authorList>
    </citation>
    <scope>NUCLEOTIDE SEQUENCE [LARGE SCALE GENOMIC DNA]</scope>
</reference>
<dbReference type="Gene3D" id="3.80.10.10">
    <property type="entry name" value="Ribonuclease Inhibitor"/>
    <property type="match status" value="1"/>
</dbReference>
<comment type="caution">
    <text evidence="1">The sequence shown here is derived from an EMBL/GenBank/DDBJ whole genome shotgun (WGS) entry which is preliminary data.</text>
</comment>
<dbReference type="AlphaFoldDB" id="A0A8S1DPG6"/>
<dbReference type="SUPFAM" id="SSF52047">
    <property type="entry name" value="RNI-like"/>
    <property type="match status" value="1"/>
</dbReference>
<dbReference type="OrthoDB" id="5213490at2759"/>
<evidence type="ECO:0000313" key="1">
    <source>
        <dbReference type="EMBL" id="CAB3382538.1"/>
    </source>
</evidence>
<gene>
    <name evidence="1" type="ORF">CLODIP_2_CD09491</name>
</gene>
<proteinExistence type="predicted"/>
<dbReference type="Proteomes" id="UP000494165">
    <property type="component" value="Unassembled WGS sequence"/>
</dbReference>
<dbReference type="EMBL" id="CADEPI010000275">
    <property type="protein sequence ID" value="CAB3382538.1"/>
    <property type="molecule type" value="Genomic_DNA"/>
</dbReference>
<accession>A0A8S1DPG6</accession>
<keyword evidence="2" id="KW-1185">Reference proteome</keyword>
<dbReference type="InterPro" id="IPR032675">
    <property type="entry name" value="LRR_dom_sf"/>
</dbReference>
<sequence length="554" mass="63819">MENDAAAHFHLHKTKNRLMRRMVRDTSLLVHAARVVAKNIFRFQKDKLMKLPTCLSEVVLNNVTQLKSEFSIYSEGEAEDTAEKLIEAISFLVKPPTKMFELNGLMSFSRHQKIDENVSKILKIIAEKMPNIQVLKVNVQTRFSYSDICVKRCLEISSVESISKMENLRELKIPSFKIHFFYLKNICKTLKSLQQVEVIIDFGFIEFPHQLLGSDVEDFKSCFSRLKVFLFRECSHSFTIFLMQLHRLCLQHLPNLEVMGNSASKSNCYRCHELDEQLVSSSLRYVCVAPYRQHLHLNFPNATHLKVVWEMSETEQNELDSLLRFSKIEMLYLENVPSASVLNNFIVYSSNLHTLNLKNVIEPPLEFRGIFTCFPNLQILRVKYGTVPDGDEPIQFFAKLTELKWIMTCINSKVVLSNILSAPNLQKLSLRFRIQSLDVEDLNQLASLVEQKAILGKLTYFVFSLLDICDSDFDVEVLRALRDFYQIASSSLRDLTGADLRLIHKRGCSDVGLYDSRIENCIDNIGGYFSNRIGDSSIADFLRVYKETHSSLES</sequence>
<evidence type="ECO:0000313" key="2">
    <source>
        <dbReference type="Proteomes" id="UP000494165"/>
    </source>
</evidence>